<accession>A0AAX4MX11</accession>
<keyword evidence="2" id="KW-1185">Reference proteome</keyword>
<reference evidence="1" key="1">
    <citation type="submission" date="2024-03" db="EMBL/GenBank/DDBJ databases">
        <title>Isolation and characterization of a phage collection against Pseudomonas putida.</title>
        <authorList>
            <person name="Brauer A."/>
            <person name="Rosendahl S."/>
            <person name="Kangsep A."/>
            <person name="Rikberg R."/>
            <person name="Lewanczyk A.C."/>
            <person name="Horak R."/>
            <person name="Tamman H."/>
        </authorList>
    </citation>
    <scope>NUCLEOTIDE SEQUENCE</scope>
</reference>
<dbReference type="Proteomes" id="UP001433872">
    <property type="component" value="Segment"/>
</dbReference>
<proteinExistence type="predicted"/>
<evidence type="ECO:0000313" key="2">
    <source>
        <dbReference type="Proteomes" id="UP001433872"/>
    </source>
</evidence>
<gene>
    <name evidence="1" type="ORF">KoPa4_00112</name>
</gene>
<evidence type="ECO:0000313" key="1">
    <source>
        <dbReference type="EMBL" id="WYV99280.1"/>
    </source>
</evidence>
<name>A0AAX4MX11_9CAUD</name>
<protein>
    <submittedName>
        <fullName evidence="1">Uncharacterized protein</fullName>
    </submittedName>
</protein>
<sequence length="89" mass="10224">MSIFATLAVVCAYSFATDNVQCSDYVIDHAYTMTEAQANTKAKDQEFYSLWGDEFMLQDWLAKYNIGESPQVIETIEFTTKQFNEDMIP</sequence>
<organism evidence="1 2">
    <name type="scientific">Pseudomonas phage vB_PpuM-KoPa-4</name>
    <dbReference type="NCBI Taxonomy" id="3132618"/>
    <lineage>
        <taxon>Viruses</taxon>
        <taxon>Duplodnaviria</taxon>
        <taxon>Heunggongvirae</taxon>
        <taxon>Uroviricota</taxon>
        <taxon>Caudoviricetes</taxon>
        <taxon>Vandenendeviridae</taxon>
        <taxon>Gorskivirinae</taxon>
        <taxon>Tartuvirus</taxon>
        <taxon>Tartuvirus kopa4</taxon>
    </lineage>
</organism>
<dbReference type="EMBL" id="PP496414">
    <property type="protein sequence ID" value="WYV99280.1"/>
    <property type="molecule type" value="Genomic_DNA"/>
</dbReference>